<keyword evidence="1" id="KW-0732">Signal</keyword>
<comment type="caution">
    <text evidence="3">The sequence shown here is derived from an EMBL/GenBank/DDBJ whole genome shotgun (WGS) entry which is preliminary data.</text>
</comment>
<dbReference type="EMBL" id="JACEFF010000448">
    <property type="protein sequence ID" value="KAH9637262.1"/>
    <property type="molecule type" value="Genomic_DNA"/>
</dbReference>
<name>A0A922SG96_SPOEX</name>
<dbReference type="PANTHER" id="PTHR33236:SF5">
    <property type="entry name" value="CUB DOMAIN-CONTAINING PROTEIN"/>
    <property type="match status" value="1"/>
</dbReference>
<dbReference type="Proteomes" id="UP000814243">
    <property type="component" value="Unassembled WGS sequence"/>
</dbReference>
<gene>
    <name evidence="3" type="ORF">HF086_006906</name>
</gene>
<proteinExistence type="predicted"/>
<feature type="signal peptide" evidence="1">
    <location>
        <begin position="1"/>
        <end position="19"/>
    </location>
</feature>
<evidence type="ECO:0000256" key="1">
    <source>
        <dbReference type="SAM" id="SignalP"/>
    </source>
</evidence>
<organism evidence="3 4">
    <name type="scientific">Spodoptera exigua</name>
    <name type="common">Beet armyworm</name>
    <name type="synonym">Noctua fulgens</name>
    <dbReference type="NCBI Taxonomy" id="7107"/>
    <lineage>
        <taxon>Eukaryota</taxon>
        <taxon>Metazoa</taxon>
        <taxon>Ecdysozoa</taxon>
        <taxon>Arthropoda</taxon>
        <taxon>Hexapoda</taxon>
        <taxon>Insecta</taxon>
        <taxon>Pterygota</taxon>
        <taxon>Neoptera</taxon>
        <taxon>Endopterygota</taxon>
        <taxon>Lepidoptera</taxon>
        <taxon>Glossata</taxon>
        <taxon>Ditrysia</taxon>
        <taxon>Noctuoidea</taxon>
        <taxon>Noctuidae</taxon>
        <taxon>Amphipyrinae</taxon>
        <taxon>Spodoptera</taxon>
    </lineage>
</organism>
<dbReference type="PANTHER" id="PTHR33236">
    <property type="entry name" value="INTRAFLAGELLAR TRANSPORT PROTEIN 122 FAMILY PROTEIN-RELATED"/>
    <property type="match status" value="1"/>
</dbReference>
<accession>A0A922SG96</accession>
<feature type="chain" id="PRO_5037251061" description="CUB domain-containing protein" evidence="1">
    <location>
        <begin position="20"/>
        <end position="241"/>
    </location>
</feature>
<evidence type="ECO:0000313" key="4">
    <source>
        <dbReference type="Proteomes" id="UP000814243"/>
    </source>
</evidence>
<evidence type="ECO:0000259" key="2">
    <source>
        <dbReference type="Pfam" id="PF26080"/>
    </source>
</evidence>
<sequence length="241" mass="25424">MLARKWWLVLSALVVAAAATNIHRFDQDDIDEEDDEGFDEYDEFDSNNVTSLRIDFLDLVLAQPDGDGNCVTDSISVTGGNTIVPLLCGDLTGQTIFVDFNGNTAITIVVTATLATTFARRWNIRLVQLGCDCPGIGDAFSFTLTGDVEGADNTVLGTQLGAVNGANCLTDFVVIPNPTVVATALAAGTDRFCGLGFVPVQSGAKPFVLYVVTNANEGATAATPPDIANRGFSLTYTQIAC</sequence>
<dbReference type="InterPro" id="IPR058698">
    <property type="entry name" value="CUB_metazoa"/>
</dbReference>
<protein>
    <recommendedName>
        <fullName evidence="2">CUB domain-containing protein</fullName>
    </recommendedName>
</protein>
<reference evidence="3" key="1">
    <citation type="journal article" date="2021" name="G3 (Bethesda)">
        <title>Genome and transcriptome analysis of the beet armyworm Spodoptera exigua reveals targets for pest control. .</title>
        <authorList>
            <person name="Simon S."/>
            <person name="Breeschoten T."/>
            <person name="Jansen H.J."/>
            <person name="Dirks R.P."/>
            <person name="Schranz M.E."/>
            <person name="Ros V.I.D."/>
        </authorList>
    </citation>
    <scope>NUCLEOTIDE SEQUENCE</scope>
    <source>
        <strain evidence="3">TB_SE_WUR_2020</strain>
    </source>
</reference>
<evidence type="ECO:0000313" key="3">
    <source>
        <dbReference type="EMBL" id="KAH9637262.1"/>
    </source>
</evidence>
<dbReference type="AlphaFoldDB" id="A0A922SG96"/>
<dbReference type="Pfam" id="PF26080">
    <property type="entry name" value="CUB_animal"/>
    <property type="match status" value="1"/>
</dbReference>
<feature type="domain" description="CUB" evidence="2">
    <location>
        <begin position="139"/>
        <end position="238"/>
    </location>
</feature>